<feature type="domain" description="Aminoglycoside phosphotransferase" evidence="1">
    <location>
        <begin position="52"/>
        <end position="265"/>
    </location>
</feature>
<proteinExistence type="predicted"/>
<dbReference type="InterPro" id="IPR011009">
    <property type="entry name" value="Kinase-like_dom_sf"/>
</dbReference>
<dbReference type="EMBL" id="SJKC01000004">
    <property type="protein sequence ID" value="TCC33988.1"/>
    <property type="molecule type" value="Genomic_DNA"/>
</dbReference>
<accession>A0A4R0IRM3</accession>
<dbReference type="Pfam" id="PF01636">
    <property type="entry name" value="APH"/>
    <property type="match status" value="1"/>
</dbReference>
<dbReference type="Gene3D" id="1.10.510.10">
    <property type="entry name" value="Transferase(Phosphotransferase) domain 1"/>
    <property type="match status" value="1"/>
</dbReference>
<dbReference type="SUPFAM" id="SSF56112">
    <property type="entry name" value="Protein kinase-like (PK-like)"/>
    <property type="match status" value="1"/>
</dbReference>
<reference evidence="2 3" key="1">
    <citation type="submission" date="2019-02" db="EMBL/GenBank/DDBJ databases">
        <title>Kribbella capetownensis sp. nov. and Kribbella speibonae sp. nov., isolated from soil.</title>
        <authorList>
            <person name="Curtis S.M."/>
            <person name="Norton I."/>
            <person name="Everest G.J."/>
            <person name="Meyers P.R."/>
        </authorList>
    </citation>
    <scope>NUCLEOTIDE SEQUENCE [LARGE SCALE GENOMIC DNA]</scope>
    <source>
        <strain evidence="2 3">YM55</strain>
    </source>
</reference>
<protein>
    <recommendedName>
        <fullName evidence="1">Aminoglycoside phosphotransferase domain-containing protein</fullName>
    </recommendedName>
</protein>
<dbReference type="Gene3D" id="1.20.58.840">
    <property type="match status" value="1"/>
</dbReference>
<dbReference type="Proteomes" id="UP000294225">
    <property type="component" value="Unassembled WGS sequence"/>
</dbReference>
<dbReference type="Gene3D" id="3.30.200.20">
    <property type="entry name" value="Phosphorylase Kinase, domain 1"/>
    <property type="match status" value="1"/>
</dbReference>
<gene>
    <name evidence="2" type="ORF">E0H92_28505</name>
</gene>
<evidence type="ECO:0000313" key="3">
    <source>
        <dbReference type="Proteomes" id="UP000294225"/>
    </source>
</evidence>
<evidence type="ECO:0000259" key="1">
    <source>
        <dbReference type="Pfam" id="PF01636"/>
    </source>
</evidence>
<sequence>MNSENDLPALGFAARVVGMRTEPAEISRDLVAGILKEHWGFRPAEVTYAPVGFGSHHWIASDTDGPRWFVTADRVGPQIEAAMRTAKELADRGHEFVVAPLADLDGRLVRELLTGWTVSVLPYLHGWSTPDGAWDDPAEREQIARIVGRLHATTAPESLQRWDFAVPDRDALLAALEDLKRPWSAGPYSEPARLRLAGAHAYVHSMLDHYDALAREVDASDEPWVVTHGEPHSANVLRTADGAMRLVDWETVRLAPRERDLKAVLGGPTDVLPAYQSEAGPVSPRAAALELFDVWWSVAEIASYIRLFREPHVESEDSKESWRELTEYLPG</sequence>
<dbReference type="InterPro" id="IPR002575">
    <property type="entry name" value="Aminoglycoside_PTrfase"/>
</dbReference>
<evidence type="ECO:0000313" key="2">
    <source>
        <dbReference type="EMBL" id="TCC33988.1"/>
    </source>
</evidence>
<dbReference type="AlphaFoldDB" id="A0A4R0IRM3"/>
<comment type="caution">
    <text evidence="2">The sequence shown here is derived from an EMBL/GenBank/DDBJ whole genome shotgun (WGS) entry which is preliminary data.</text>
</comment>
<organism evidence="2 3">
    <name type="scientific">Kribbella speibonae</name>
    <dbReference type="NCBI Taxonomy" id="1572660"/>
    <lineage>
        <taxon>Bacteria</taxon>
        <taxon>Bacillati</taxon>
        <taxon>Actinomycetota</taxon>
        <taxon>Actinomycetes</taxon>
        <taxon>Propionibacteriales</taxon>
        <taxon>Kribbellaceae</taxon>
        <taxon>Kribbella</taxon>
    </lineage>
</organism>
<name>A0A4R0IRM3_9ACTN</name>